<dbReference type="KEGG" id="upv:EJN92_04460"/>
<sequence>MTLIELMISITLGLLVVLAATAMVVSTKGLFISQTDGNETQDSARFALDNISRSLHQVGYVNYDFTNSPQITPDIASADLAGLDANSISATSADISTPLNSSVNFSDVLAVRFYGSGNTGNGDGTMSNCAGFSVPAPVSASTADTDRGWSIYYVANDANNEPGLYCKYYSSTSGKWAADAIVSGVESFQVLYGLDTSSPTDGLANKYLTAADINSLDSGLTLVGTTAAEKAKDLNRKTFWKKILLVKVAILVRGKENARTDATTSTYNLFGSAYATANSSNDKGTTISEVNLAADTRNRIRKVYSVTIQLRNNCMVDPVHGICLPPN</sequence>
<proteinExistence type="predicted"/>
<dbReference type="InterPro" id="IPR032092">
    <property type="entry name" value="PilW"/>
</dbReference>
<gene>
    <name evidence="1" type="ORF">EJN92_04460</name>
</gene>
<reference evidence="1 2" key="1">
    <citation type="journal article" date="2011" name="Int. J. Syst. Evol. Microbiol.">
        <title>Description of Undibacterium oligocarboniphilum sp. nov., isolated from purified water, and Undibacterium pigrum strain CCUG 49012 as the type strain of Undibacterium parvum sp. nov., and emended descriptions of the genus Undibacterium and the species Undibacterium pigrum.</title>
        <authorList>
            <person name="Eder W."/>
            <person name="Wanner G."/>
            <person name="Ludwig W."/>
            <person name="Busse H.J."/>
            <person name="Ziemke-Kageler F."/>
            <person name="Lang E."/>
        </authorList>
    </citation>
    <scope>NUCLEOTIDE SEQUENCE [LARGE SCALE GENOMIC DNA]</scope>
    <source>
        <strain evidence="1 2">DSM 23061</strain>
    </source>
</reference>
<dbReference type="AlphaFoldDB" id="A0A3Q9BU15"/>
<name>A0A3Q9BU15_9BURK</name>
<accession>A0A3Q9BU15</accession>
<protein>
    <submittedName>
        <fullName evidence="1">Pilus assembly protein PilW</fullName>
    </submittedName>
</protein>
<dbReference type="Pfam" id="PF16074">
    <property type="entry name" value="PilW"/>
    <property type="match status" value="1"/>
</dbReference>
<keyword evidence="2" id="KW-1185">Reference proteome</keyword>
<dbReference type="Proteomes" id="UP000275663">
    <property type="component" value="Chromosome"/>
</dbReference>
<dbReference type="OrthoDB" id="8780389at2"/>
<evidence type="ECO:0000313" key="1">
    <source>
        <dbReference type="EMBL" id="AZP14415.1"/>
    </source>
</evidence>
<organism evidence="1 2">
    <name type="scientific">Undibacterium parvum</name>
    <dbReference type="NCBI Taxonomy" id="401471"/>
    <lineage>
        <taxon>Bacteria</taxon>
        <taxon>Pseudomonadati</taxon>
        <taxon>Pseudomonadota</taxon>
        <taxon>Betaproteobacteria</taxon>
        <taxon>Burkholderiales</taxon>
        <taxon>Oxalobacteraceae</taxon>
        <taxon>Undibacterium</taxon>
    </lineage>
</organism>
<dbReference type="EMBL" id="CP034464">
    <property type="protein sequence ID" value="AZP14415.1"/>
    <property type="molecule type" value="Genomic_DNA"/>
</dbReference>
<dbReference type="GO" id="GO:0043683">
    <property type="term" value="P:type IV pilus assembly"/>
    <property type="evidence" value="ECO:0007669"/>
    <property type="project" value="InterPro"/>
</dbReference>
<evidence type="ECO:0000313" key="2">
    <source>
        <dbReference type="Proteomes" id="UP000275663"/>
    </source>
</evidence>